<dbReference type="AlphaFoldDB" id="A0A1H2H6K3"/>
<dbReference type="RefSeq" id="WP_175530335.1">
    <property type="nucleotide sequence ID" value="NZ_FNLL01000006.1"/>
</dbReference>
<accession>A0A1H2H6K3</accession>
<proteinExistence type="predicted"/>
<keyword evidence="2" id="KW-1185">Reference proteome</keyword>
<organism evidence="1 2">
    <name type="scientific">Desulfobacula phenolica</name>
    <dbReference type="NCBI Taxonomy" id="90732"/>
    <lineage>
        <taxon>Bacteria</taxon>
        <taxon>Pseudomonadati</taxon>
        <taxon>Thermodesulfobacteriota</taxon>
        <taxon>Desulfobacteria</taxon>
        <taxon>Desulfobacterales</taxon>
        <taxon>Desulfobacteraceae</taxon>
        <taxon>Desulfobacula</taxon>
    </lineage>
</organism>
<protein>
    <submittedName>
        <fullName evidence="1">Uncharacterized protein</fullName>
    </submittedName>
</protein>
<sequence>MDIPILILITLVLIILAILRTDCFARLILGGLYGWLVVKIVQEKKVEKDIK</sequence>
<evidence type="ECO:0000313" key="2">
    <source>
        <dbReference type="Proteomes" id="UP000199608"/>
    </source>
</evidence>
<gene>
    <name evidence="1" type="ORF">SAMN04487931_10672</name>
</gene>
<dbReference type="Proteomes" id="UP000199608">
    <property type="component" value="Unassembled WGS sequence"/>
</dbReference>
<dbReference type="EMBL" id="FNLL01000006">
    <property type="protein sequence ID" value="SDU27454.1"/>
    <property type="molecule type" value="Genomic_DNA"/>
</dbReference>
<evidence type="ECO:0000313" key="1">
    <source>
        <dbReference type="EMBL" id="SDU27454.1"/>
    </source>
</evidence>
<name>A0A1H2H6K3_9BACT</name>
<reference evidence="2" key="1">
    <citation type="submission" date="2016-10" db="EMBL/GenBank/DDBJ databases">
        <authorList>
            <person name="Varghese N."/>
            <person name="Submissions S."/>
        </authorList>
    </citation>
    <scope>NUCLEOTIDE SEQUENCE [LARGE SCALE GENOMIC DNA]</scope>
    <source>
        <strain evidence="2">DSM 3384</strain>
    </source>
</reference>